<dbReference type="EMBL" id="UINC01163530">
    <property type="protein sequence ID" value="SVD63888.1"/>
    <property type="molecule type" value="Genomic_DNA"/>
</dbReference>
<sequence length="54" mass="6155">MKNPQSTKRYFFLFFFALSINLPLFSLSKPGSTQTNTFKPYILLGETGKNFDGT</sequence>
<organism evidence="1">
    <name type="scientific">marine metagenome</name>
    <dbReference type="NCBI Taxonomy" id="408172"/>
    <lineage>
        <taxon>unclassified sequences</taxon>
        <taxon>metagenomes</taxon>
        <taxon>ecological metagenomes</taxon>
    </lineage>
</organism>
<proteinExistence type="predicted"/>
<evidence type="ECO:0000313" key="1">
    <source>
        <dbReference type="EMBL" id="SVD63888.1"/>
    </source>
</evidence>
<gene>
    <name evidence="1" type="ORF">METZ01_LOCUS416742</name>
</gene>
<accession>A0A382X0F9</accession>
<feature type="non-terminal residue" evidence="1">
    <location>
        <position position="54"/>
    </location>
</feature>
<reference evidence="1" key="1">
    <citation type="submission" date="2018-05" db="EMBL/GenBank/DDBJ databases">
        <authorList>
            <person name="Lanie J.A."/>
            <person name="Ng W.-L."/>
            <person name="Kazmierczak K.M."/>
            <person name="Andrzejewski T.M."/>
            <person name="Davidsen T.M."/>
            <person name="Wayne K.J."/>
            <person name="Tettelin H."/>
            <person name="Glass J.I."/>
            <person name="Rusch D."/>
            <person name="Podicherti R."/>
            <person name="Tsui H.-C.T."/>
            <person name="Winkler M.E."/>
        </authorList>
    </citation>
    <scope>NUCLEOTIDE SEQUENCE</scope>
</reference>
<protein>
    <submittedName>
        <fullName evidence="1">Uncharacterized protein</fullName>
    </submittedName>
</protein>
<dbReference type="AlphaFoldDB" id="A0A382X0F9"/>
<name>A0A382X0F9_9ZZZZ</name>